<dbReference type="InterPro" id="IPR006029">
    <property type="entry name" value="Neurotrans-gated_channel_TM"/>
</dbReference>
<dbReference type="InterPro" id="IPR036719">
    <property type="entry name" value="Neuro-gated_channel_TM_sf"/>
</dbReference>
<evidence type="ECO:0000313" key="2">
    <source>
        <dbReference type="EnsemblMetazoa" id="PPAI006099-PA"/>
    </source>
</evidence>
<sequence length="209" mass="23976">MFMVASSVVSTILILNYHHRNADTHEMSEWIRVVFLYWLPCILRMSRPGQDGFECPTISGAKEKQQIQNVELKERSSKSLLANVLDIDDDFRCNHRCTSGTLPHNPTYYRTVFRQGDDGSVGPVSDARMHETISHTCLSSSAEYELALILKELRWITDQLRKEDENSDVTRDWKFAAMVVDRLCLIIFTLFTLIATLAVLFSAPHFIFS</sequence>
<protein>
    <recommendedName>
        <fullName evidence="1">Neurotransmitter-gated ion-channel transmembrane domain-containing protein</fullName>
    </recommendedName>
</protein>
<dbReference type="SUPFAM" id="SSF90112">
    <property type="entry name" value="Neurotransmitter-gated ion-channel transmembrane pore"/>
    <property type="match status" value="1"/>
</dbReference>
<name>A0A1B0DDX6_PHLPP</name>
<dbReference type="FunFam" id="1.20.58.390:FF:000037">
    <property type="entry name" value="Nicotinic acetylcholine receptor subunit alpha6"/>
    <property type="match status" value="1"/>
</dbReference>
<dbReference type="AlphaFoldDB" id="A0A1B0DDX6"/>
<feature type="domain" description="Neurotransmitter-gated ion-channel transmembrane" evidence="1">
    <location>
        <begin position="1"/>
        <end position="199"/>
    </location>
</feature>
<proteinExistence type="predicted"/>
<dbReference type="GO" id="GO:0016020">
    <property type="term" value="C:membrane"/>
    <property type="evidence" value="ECO:0007669"/>
    <property type="project" value="InterPro"/>
</dbReference>
<dbReference type="VEuPathDB" id="VectorBase:PPAPM1_007083"/>
<evidence type="ECO:0000259" key="1">
    <source>
        <dbReference type="Pfam" id="PF02932"/>
    </source>
</evidence>
<dbReference type="GO" id="GO:0006811">
    <property type="term" value="P:monoatomic ion transport"/>
    <property type="evidence" value="ECO:0007669"/>
    <property type="project" value="InterPro"/>
</dbReference>
<dbReference type="EMBL" id="AJVK01005517">
    <property type="status" value="NOT_ANNOTATED_CDS"/>
    <property type="molecule type" value="Genomic_DNA"/>
</dbReference>
<dbReference type="InterPro" id="IPR038050">
    <property type="entry name" value="Neuro_actylchol_rec"/>
</dbReference>
<dbReference type="EMBL" id="AJVK01005516">
    <property type="status" value="NOT_ANNOTATED_CDS"/>
    <property type="molecule type" value="Genomic_DNA"/>
</dbReference>
<organism evidence="2 3">
    <name type="scientific">Phlebotomus papatasi</name>
    <name type="common">Sandfly</name>
    <dbReference type="NCBI Taxonomy" id="29031"/>
    <lineage>
        <taxon>Eukaryota</taxon>
        <taxon>Metazoa</taxon>
        <taxon>Ecdysozoa</taxon>
        <taxon>Arthropoda</taxon>
        <taxon>Hexapoda</taxon>
        <taxon>Insecta</taxon>
        <taxon>Pterygota</taxon>
        <taxon>Neoptera</taxon>
        <taxon>Endopterygota</taxon>
        <taxon>Diptera</taxon>
        <taxon>Nematocera</taxon>
        <taxon>Psychodoidea</taxon>
        <taxon>Psychodidae</taxon>
        <taxon>Phlebotomus</taxon>
        <taxon>Phlebotomus</taxon>
    </lineage>
</organism>
<keyword evidence="3" id="KW-1185">Reference proteome</keyword>
<dbReference type="Gene3D" id="1.20.58.390">
    <property type="entry name" value="Neurotransmitter-gated ion-channel transmembrane domain"/>
    <property type="match status" value="2"/>
</dbReference>
<accession>A0A1B0DDX6</accession>
<evidence type="ECO:0000313" key="3">
    <source>
        <dbReference type="Proteomes" id="UP000092462"/>
    </source>
</evidence>
<reference evidence="2" key="1">
    <citation type="submission" date="2022-08" db="UniProtKB">
        <authorList>
            <consortium name="EnsemblMetazoa"/>
        </authorList>
    </citation>
    <scope>IDENTIFICATION</scope>
    <source>
        <strain evidence="2">Israel</strain>
    </source>
</reference>
<dbReference type="Pfam" id="PF02932">
    <property type="entry name" value="Neur_chan_memb"/>
    <property type="match status" value="1"/>
</dbReference>
<dbReference type="EnsemblMetazoa" id="PPAI006099-RA">
    <property type="protein sequence ID" value="PPAI006099-PA"/>
    <property type="gene ID" value="PPAI006099"/>
</dbReference>
<dbReference type="Proteomes" id="UP000092462">
    <property type="component" value="Unassembled WGS sequence"/>
</dbReference>
<dbReference type="VEuPathDB" id="VectorBase:PPAI006099"/>